<dbReference type="OrthoDB" id="6079484at2759"/>
<keyword evidence="3" id="KW-1185">Reference proteome</keyword>
<organism evidence="2 3">
    <name type="scientific">Cadophora malorum</name>
    <dbReference type="NCBI Taxonomy" id="108018"/>
    <lineage>
        <taxon>Eukaryota</taxon>
        <taxon>Fungi</taxon>
        <taxon>Dikarya</taxon>
        <taxon>Ascomycota</taxon>
        <taxon>Pezizomycotina</taxon>
        <taxon>Leotiomycetes</taxon>
        <taxon>Helotiales</taxon>
        <taxon>Ploettnerulaceae</taxon>
        <taxon>Cadophora</taxon>
    </lineage>
</organism>
<evidence type="ECO:0000313" key="2">
    <source>
        <dbReference type="EMBL" id="KAG4415165.1"/>
    </source>
</evidence>
<evidence type="ECO:0000313" key="3">
    <source>
        <dbReference type="Proteomes" id="UP000664132"/>
    </source>
</evidence>
<accession>A0A8H7W2W7</accession>
<comment type="caution">
    <text evidence="2">The sequence shown here is derived from an EMBL/GenBank/DDBJ whole genome shotgun (WGS) entry which is preliminary data.</text>
</comment>
<gene>
    <name evidence="2" type="ORF">IFR04_011708</name>
</gene>
<feature type="region of interest" description="Disordered" evidence="1">
    <location>
        <begin position="115"/>
        <end position="136"/>
    </location>
</feature>
<dbReference type="Proteomes" id="UP000664132">
    <property type="component" value="Unassembled WGS sequence"/>
</dbReference>
<name>A0A8H7W2W7_9HELO</name>
<reference evidence="2" key="1">
    <citation type="submission" date="2021-02" db="EMBL/GenBank/DDBJ databases">
        <title>Genome sequence Cadophora malorum strain M34.</title>
        <authorList>
            <person name="Stefanovic E."/>
            <person name="Vu D."/>
            <person name="Scully C."/>
            <person name="Dijksterhuis J."/>
            <person name="Roader J."/>
            <person name="Houbraken J."/>
        </authorList>
    </citation>
    <scope>NUCLEOTIDE SEQUENCE</scope>
    <source>
        <strain evidence="2">M34</strain>
    </source>
</reference>
<proteinExistence type="predicted"/>
<evidence type="ECO:0000256" key="1">
    <source>
        <dbReference type="SAM" id="MobiDB-lite"/>
    </source>
</evidence>
<dbReference type="AlphaFoldDB" id="A0A8H7W2W7"/>
<sequence>MSGSGGYYKYRCKYWLTYNCPHWVWVNNAPCAHCLADGRDSEAEMAAPFRISREVFVPQFEDGMLLYTVMEIIAGSDWDSGWAVKETPAEPTFPSVTGPAAITITAMDGIDAQKSGKIGVQNPTAGRNWTGNEGHL</sequence>
<feature type="compositionally biased region" description="Polar residues" evidence="1">
    <location>
        <begin position="121"/>
        <end position="136"/>
    </location>
</feature>
<protein>
    <submittedName>
        <fullName evidence="2">Uncharacterized protein</fullName>
    </submittedName>
</protein>
<dbReference type="EMBL" id="JAFJYH010000233">
    <property type="protein sequence ID" value="KAG4415165.1"/>
    <property type="molecule type" value="Genomic_DNA"/>
</dbReference>